<accession>A0A370GEQ5</accession>
<evidence type="ECO:0000313" key="2">
    <source>
        <dbReference type="EMBL" id="RDI41686.1"/>
    </source>
</evidence>
<keyword evidence="1" id="KW-0472">Membrane</keyword>
<reference evidence="2 3" key="1">
    <citation type="submission" date="2018-07" db="EMBL/GenBank/DDBJ databases">
        <title>Genomic Encyclopedia of Type Strains, Phase IV (KMG-IV): sequencing the most valuable type-strain genomes for metagenomic binning, comparative biology and taxonomic classification.</title>
        <authorList>
            <person name="Goeker M."/>
        </authorList>
    </citation>
    <scope>NUCLEOTIDE SEQUENCE [LARGE SCALE GENOMIC DNA]</scope>
    <source>
        <strain evidence="2 3">DSM 16500</strain>
    </source>
</reference>
<name>A0A370GEQ5_9COXI</name>
<feature type="transmembrane region" description="Helical" evidence="1">
    <location>
        <begin position="102"/>
        <end position="124"/>
    </location>
</feature>
<dbReference type="NCBIfam" id="NF038219">
    <property type="entry name" value="IcmV_IVB"/>
    <property type="match status" value="1"/>
</dbReference>
<proteinExistence type="predicted"/>
<feature type="transmembrane region" description="Helical" evidence="1">
    <location>
        <begin position="74"/>
        <end position="96"/>
    </location>
</feature>
<organism evidence="2 3">
    <name type="scientific">Aquicella lusitana</name>
    <dbReference type="NCBI Taxonomy" id="254246"/>
    <lineage>
        <taxon>Bacteria</taxon>
        <taxon>Pseudomonadati</taxon>
        <taxon>Pseudomonadota</taxon>
        <taxon>Gammaproteobacteria</taxon>
        <taxon>Legionellales</taxon>
        <taxon>Coxiellaceae</taxon>
        <taxon>Aquicella</taxon>
    </lineage>
</organism>
<protein>
    <submittedName>
        <fullName evidence="2">Intracellular multiplication protein IcmV</fullName>
    </submittedName>
</protein>
<dbReference type="Proteomes" id="UP000254720">
    <property type="component" value="Unassembled WGS sequence"/>
</dbReference>
<dbReference type="RefSeq" id="WP_114834857.1">
    <property type="nucleotide sequence ID" value="NZ_LR699114.1"/>
</dbReference>
<sequence>MAIWRIFKVSRKTFVDPGSWVGSDSIKEQNQTIWSILKDIFVSPEAPVKKETFEEAAKRLELTEEDIKQARANYYFYAILFAVLGAATALFSLYLLFFHLSFYGLLLAAAASGLFFAQAFRFHFWYFQIKHRKLGCTFDEWWSGKPSDKGSSS</sequence>
<keyword evidence="1" id="KW-1133">Transmembrane helix</keyword>
<dbReference type="EMBL" id="QQAX01000018">
    <property type="protein sequence ID" value="RDI41686.1"/>
    <property type="molecule type" value="Genomic_DNA"/>
</dbReference>
<evidence type="ECO:0000256" key="1">
    <source>
        <dbReference type="SAM" id="Phobius"/>
    </source>
</evidence>
<gene>
    <name evidence="2" type="ORF">C8D86_1189</name>
</gene>
<keyword evidence="3" id="KW-1185">Reference proteome</keyword>
<keyword evidence="1" id="KW-0812">Transmembrane</keyword>
<comment type="caution">
    <text evidence="2">The sequence shown here is derived from an EMBL/GenBank/DDBJ whole genome shotgun (WGS) entry which is preliminary data.</text>
</comment>
<dbReference type="OrthoDB" id="5640562at2"/>
<evidence type="ECO:0000313" key="3">
    <source>
        <dbReference type="Proteomes" id="UP000254720"/>
    </source>
</evidence>
<dbReference type="AlphaFoldDB" id="A0A370GEQ5"/>